<evidence type="ECO:0000313" key="3">
    <source>
        <dbReference type="EMBL" id="RKO93404.1"/>
    </source>
</evidence>
<evidence type="ECO:0000313" key="4">
    <source>
        <dbReference type="Proteomes" id="UP000269721"/>
    </source>
</evidence>
<keyword evidence="4" id="KW-1185">Reference proteome</keyword>
<dbReference type="PANTHER" id="PTHR10887:SF495">
    <property type="entry name" value="HELICASE SENATAXIN ISOFORM X1-RELATED"/>
    <property type="match status" value="1"/>
</dbReference>
<dbReference type="SUPFAM" id="SSF52540">
    <property type="entry name" value="P-loop containing nucleoside triphosphate hydrolases"/>
    <property type="match status" value="1"/>
</dbReference>
<dbReference type="Pfam" id="PF13086">
    <property type="entry name" value="AAA_11"/>
    <property type="match status" value="1"/>
</dbReference>
<dbReference type="GO" id="GO:0016787">
    <property type="term" value="F:hydrolase activity"/>
    <property type="evidence" value="ECO:0007669"/>
    <property type="project" value="UniProtKB-KW"/>
</dbReference>
<reference evidence="4" key="1">
    <citation type="journal article" date="2018" name="Nat. Microbiol.">
        <title>Leveraging single-cell genomics to expand the fungal tree of life.</title>
        <authorList>
            <person name="Ahrendt S.R."/>
            <person name="Quandt C.A."/>
            <person name="Ciobanu D."/>
            <person name="Clum A."/>
            <person name="Salamov A."/>
            <person name="Andreopoulos B."/>
            <person name="Cheng J.F."/>
            <person name="Woyke T."/>
            <person name="Pelin A."/>
            <person name="Henrissat B."/>
            <person name="Reynolds N.K."/>
            <person name="Benny G.L."/>
            <person name="Smith M.E."/>
            <person name="James T.Y."/>
            <person name="Grigoriev I.V."/>
        </authorList>
    </citation>
    <scope>NUCLEOTIDE SEQUENCE [LARGE SCALE GENOMIC DNA]</scope>
</reference>
<feature type="domain" description="DNA2/NAM7 helicase helicase" evidence="1">
    <location>
        <begin position="202"/>
        <end position="357"/>
    </location>
</feature>
<dbReference type="InterPro" id="IPR041679">
    <property type="entry name" value="DNA2/NAM7-like_C"/>
</dbReference>
<evidence type="ECO:0000259" key="2">
    <source>
        <dbReference type="Pfam" id="PF13087"/>
    </source>
</evidence>
<dbReference type="AlphaFoldDB" id="A0A4P9WKR0"/>
<dbReference type="Proteomes" id="UP000269721">
    <property type="component" value="Unassembled WGS sequence"/>
</dbReference>
<accession>A0A4P9WKR0</accession>
<organism evidence="3 4">
    <name type="scientific">Blyttiomyces helicus</name>
    <dbReference type="NCBI Taxonomy" id="388810"/>
    <lineage>
        <taxon>Eukaryota</taxon>
        <taxon>Fungi</taxon>
        <taxon>Fungi incertae sedis</taxon>
        <taxon>Chytridiomycota</taxon>
        <taxon>Chytridiomycota incertae sedis</taxon>
        <taxon>Chytridiomycetes</taxon>
        <taxon>Chytridiomycetes incertae sedis</taxon>
        <taxon>Blyttiomyces</taxon>
    </lineage>
</organism>
<dbReference type="Pfam" id="PF13087">
    <property type="entry name" value="AAA_12"/>
    <property type="match status" value="1"/>
</dbReference>
<evidence type="ECO:0000259" key="1">
    <source>
        <dbReference type="Pfam" id="PF13086"/>
    </source>
</evidence>
<dbReference type="EMBL" id="KZ994256">
    <property type="protein sequence ID" value="RKO93404.1"/>
    <property type="molecule type" value="Genomic_DNA"/>
</dbReference>
<sequence>MSMERVTPAILGVSSIDDYDGPGEDYVRKWIAALKMELKEAIKEFNFICSRNPDSVKVLELRNVHSTTQGYTATLDIIRTVREQLEGQEQLPKNLSIPVPGELTYALLRHDRGWAYLTYIDGAERAAGNEVEKLLRQYPILVSVKFYSMDGDYRMVFVPFESLSLRQFDRIDRSLRNVFLLSGHLVDGPSEYLPLSSQSTKLNEGQLAILNNLRSPVDFVQGPPGTGKSTFITELVRLRIPEHQRVLICTTTNKAIDSICEKLVAIGFVAIGFIDCIVAYGNEARMGSTTKRCLLEHRVDAHPVAVAFNKAANLVVSAQEDADRLITLDHARRELPRAKASRDGFEREGRSTEDIDETIRAYEKVVTRWRHVDLPKRWQQCLSNVPQALEHLEKFFAGQALYSQPTTRTGAGNLLNQFKAAPEMTIEAFPMESLRSVVGKLQTSGVRKVVQMHVLETCRFVVTTAASAVRLPDRIGDAVANSAPAASDPPSVASLTQYLASLNLDDGSPPSAQPNSALWKFEHVILDEGGAMLELIGTVVHGARSLVIVGDPLQLPPFTKLRDARGGDPSRNRLSLQYRMHPHIAEIVSTVLYEGELRIATATARARQRDYPVRVLVPLDGYEEERRKSTANLAEAKLIAEFVEEERRHYTATINIITPYKGQVKAILDALENKNLSLDENLLDVSTVDSMQGREADIVFFSCVRTERAGFLTDERRLNVAISRAKECVRT</sequence>
<dbReference type="CDD" id="cd18808">
    <property type="entry name" value="SF1_C_Upf1"/>
    <property type="match status" value="1"/>
</dbReference>
<dbReference type="OrthoDB" id="6513042at2759"/>
<dbReference type="GO" id="GO:0004386">
    <property type="term" value="F:helicase activity"/>
    <property type="evidence" value="ECO:0007669"/>
    <property type="project" value="InterPro"/>
</dbReference>
<feature type="domain" description="DNA2/NAM7 helicase-like C-terminal" evidence="2">
    <location>
        <begin position="569"/>
        <end position="728"/>
    </location>
</feature>
<dbReference type="PANTHER" id="PTHR10887">
    <property type="entry name" value="DNA2/NAM7 HELICASE FAMILY"/>
    <property type="match status" value="1"/>
</dbReference>
<name>A0A4P9WKR0_9FUNG</name>
<dbReference type="InterPro" id="IPR045055">
    <property type="entry name" value="DNA2/NAM7-like"/>
</dbReference>
<protein>
    <submittedName>
        <fullName evidence="3">P-loop containing nucleoside triphosphate hydrolase protein</fullName>
    </submittedName>
</protein>
<keyword evidence="3" id="KW-0378">Hydrolase</keyword>
<dbReference type="InterPro" id="IPR047187">
    <property type="entry name" value="SF1_C_Upf1"/>
</dbReference>
<gene>
    <name evidence="3" type="ORF">BDK51DRAFT_29472</name>
</gene>
<proteinExistence type="predicted"/>
<dbReference type="InterPro" id="IPR027417">
    <property type="entry name" value="P-loop_NTPase"/>
</dbReference>
<dbReference type="Gene3D" id="3.40.50.300">
    <property type="entry name" value="P-loop containing nucleotide triphosphate hydrolases"/>
    <property type="match status" value="3"/>
</dbReference>
<dbReference type="InterPro" id="IPR041677">
    <property type="entry name" value="DNA2/NAM7_AAA_11"/>
</dbReference>